<protein>
    <submittedName>
        <fullName evidence="2">Uncharacterized protein</fullName>
    </submittedName>
</protein>
<accession>A0A6C0LAT0</accession>
<reference evidence="2" key="1">
    <citation type="journal article" date="2020" name="Nature">
        <title>Giant virus diversity and host interactions through global metagenomics.</title>
        <authorList>
            <person name="Schulz F."/>
            <person name="Roux S."/>
            <person name="Paez-Espino D."/>
            <person name="Jungbluth S."/>
            <person name="Walsh D.A."/>
            <person name="Denef V.J."/>
            <person name="McMahon K.D."/>
            <person name="Konstantinidis K.T."/>
            <person name="Eloe-Fadrosh E.A."/>
            <person name="Kyrpides N.C."/>
            <person name="Woyke T."/>
        </authorList>
    </citation>
    <scope>NUCLEOTIDE SEQUENCE</scope>
    <source>
        <strain evidence="2">GVMAG-M-3300027763-16</strain>
    </source>
</reference>
<evidence type="ECO:0000313" key="2">
    <source>
        <dbReference type="EMBL" id="QHU27420.1"/>
    </source>
</evidence>
<evidence type="ECO:0000256" key="1">
    <source>
        <dbReference type="SAM" id="Coils"/>
    </source>
</evidence>
<dbReference type="EMBL" id="MN740455">
    <property type="protein sequence ID" value="QHU27420.1"/>
    <property type="molecule type" value="Genomic_DNA"/>
</dbReference>
<feature type="coiled-coil region" evidence="1">
    <location>
        <begin position="75"/>
        <end position="102"/>
    </location>
</feature>
<keyword evidence="1" id="KW-0175">Coiled coil</keyword>
<proteinExistence type="predicted"/>
<name>A0A6C0LAT0_9ZZZZ</name>
<organism evidence="2">
    <name type="scientific">viral metagenome</name>
    <dbReference type="NCBI Taxonomy" id="1070528"/>
    <lineage>
        <taxon>unclassified sequences</taxon>
        <taxon>metagenomes</taxon>
        <taxon>organismal metagenomes</taxon>
    </lineage>
</organism>
<sequence length="376" mass="44005">MNDNIRYISLQYIKGNNYEEITCFNYDVIRDILDNDENFKDISTYTLNELKDAISDEKCYIGESFLNDLVNYYNFKDIKKKIEHAKRIINDYKDKLRNKNNDSDVEKEAKTKRDHRFELINILGVLINGLKDKKYNNNNIGNDLNNKGVDDEIKIKFKEFQTLINAYIFYGSEIIGTPLKDIPNNSNSTGVNPIKSIIEKIKGKKEENPPNLQNISNEIIDGMNIIMSSEKGTKYDFIKLLGTLNKLLIYEEKQEGLKAKTDVKNADDLLDLFKIYIKICNRNIDKYDNIFKYNDISNIDEAFMIESYSKFLKKLNKLKENLESKDKGKLERALTNTLEKLFNLYGINDYQKIIKGDDGINETPEQKYFKNQIFNY</sequence>
<dbReference type="AlphaFoldDB" id="A0A6C0LAT0"/>